<evidence type="ECO:0000313" key="1">
    <source>
        <dbReference type="EMBL" id="ABU23870.1"/>
    </source>
</evidence>
<name>A7MDD2_PROMT</name>
<protein>
    <submittedName>
        <fullName evidence="1">Uncharacterized protein</fullName>
    </submittedName>
</protein>
<dbReference type="EMBL" id="CP000095">
    <property type="protein sequence ID" value="ABU23870.1"/>
    <property type="molecule type" value="Genomic_DNA"/>
</dbReference>
<dbReference type="HOGENOM" id="CLU_2846337_0_0_3"/>
<keyword evidence="2" id="KW-1185">Reference proteome</keyword>
<proteinExistence type="predicted"/>
<dbReference type="Proteomes" id="UP000002535">
    <property type="component" value="Chromosome"/>
</dbReference>
<gene>
    <name evidence="1" type="ordered locus">PMN2A_1935</name>
</gene>
<reference evidence="1 2" key="1">
    <citation type="journal article" date="2007" name="PLoS Genet.">
        <title>Patterns and implications of gene gain and loss in the evolution of Prochlorococcus.</title>
        <authorList>
            <person name="Kettler G.C."/>
            <person name="Martiny A.C."/>
            <person name="Huang K."/>
            <person name="Zucker J."/>
            <person name="Coleman M.L."/>
            <person name="Rodrigue S."/>
            <person name="Chen F."/>
            <person name="Lapidus A."/>
            <person name="Ferriera S."/>
            <person name="Johnson J."/>
            <person name="Steglich C."/>
            <person name="Church G.M."/>
            <person name="Richardson P."/>
            <person name="Chisholm S.W."/>
        </authorList>
    </citation>
    <scope>NUCLEOTIDE SEQUENCE [LARGE SCALE GENOMIC DNA]</scope>
    <source>
        <strain evidence="1 2">NATL2A</strain>
    </source>
</reference>
<accession>A7MDD2</accession>
<evidence type="ECO:0000313" key="2">
    <source>
        <dbReference type="Proteomes" id="UP000002535"/>
    </source>
</evidence>
<dbReference type="KEGG" id="pmn:PMN2A_1935"/>
<dbReference type="AlphaFoldDB" id="A7MDD2"/>
<dbReference type="STRING" id="59920.PMN2A_1935"/>
<sequence>MFSEIADPYVKQFDLMTFGGWKTLKAMQVYLQTNIHPLNRCGEAIHKRIPATRLELVRPLRISGF</sequence>
<organism evidence="1 2">
    <name type="scientific">Prochlorococcus marinus (strain NATL2A)</name>
    <dbReference type="NCBI Taxonomy" id="59920"/>
    <lineage>
        <taxon>Bacteria</taxon>
        <taxon>Bacillati</taxon>
        <taxon>Cyanobacteriota</taxon>
        <taxon>Cyanophyceae</taxon>
        <taxon>Synechococcales</taxon>
        <taxon>Prochlorococcaceae</taxon>
        <taxon>Prochlorococcus</taxon>
    </lineage>
</organism>